<dbReference type="OrthoDB" id="2436305at2759"/>
<evidence type="ECO:0000313" key="2">
    <source>
        <dbReference type="EMBL" id="CAI2164453.1"/>
    </source>
</evidence>
<proteinExistence type="predicted"/>
<dbReference type="EMBL" id="CAMKVN010000157">
    <property type="protein sequence ID" value="CAI2164453.1"/>
    <property type="molecule type" value="Genomic_DNA"/>
</dbReference>
<dbReference type="AlphaFoldDB" id="A0A9W4SCP0"/>
<dbReference type="Gene3D" id="1.20.5.2280">
    <property type="match status" value="1"/>
</dbReference>
<protein>
    <submittedName>
        <fullName evidence="2">470_t:CDS:1</fullName>
    </submittedName>
</protein>
<evidence type="ECO:0000256" key="1">
    <source>
        <dbReference type="SAM" id="Coils"/>
    </source>
</evidence>
<keyword evidence="1" id="KW-0175">Coiled coil</keyword>
<evidence type="ECO:0000313" key="3">
    <source>
        <dbReference type="Proteomes" id="UP001153678"/>
    </source>
</evidence>
<keyword evidence="3" id="KW-1185">Reference proteome</keyword>
<accession>A0A9W4SCP0</accession>
<comment type="caution">
    <text evidence="2">The sequence shown here is derived from an EMBL/GenBank/DDBJ whole genome shotgun (WGS) entry which is preliminary data.</text>
</comment>
<reference evidence="2" key="1">
    <citation type="submission" date="2022-08" db="EMBL/GenBank/DDBJ databases">
        <authorList>
            <person name="Kallberg Y."/>
            <person name="Tangrot J."/>
            <person name="Rosling A."/>
        </authorList>
    </citation>
    <scope>NUCLEOTIDE SEQUENCE</scope>
    <source>
        <strain evidence="2">Wild A</strain>
    </source>
</reference>
<organism evidence="2 3">
    <name type="scientific">Funneliformis geosporum</name>
    <dbReference type="NCBI Taxonomy" id="1117311"/>
    <lineage>
        <taxon>Eukaryota</taxon>
        <taxon>Fungi</taxon>
        <taxon>Fungi incertae sedis</taxon>
        <taxon>Mucoromycota</taxon>
        <taxon>Glomeromycotina</taxon>
        <taxon>Glomeromycetes</taxon>
        <taxon>Glomerales</taxon>
        <taxon>Glomeraceae</taxon>
        <taxon>Funneliformis</taxon>
    </lineage>
</organism>
<feature type="coiled-coil region" evidence="1">
    <location>
        <begin position="35"/>
        <end position="62"/>
    </location>
</feature>
<name>A0A9W4SCP0_9GLOM</name>
<sequence length="151" mass="16601">MAQPNYTNVSQALSTLSHEVTLASNIPNLVIANQLTTIQNSLANLSNTVANLSNTVTNLSSTVTNLSSTVTNLTNNVNDLTITIQTTAQNSDRRNLARIFNSRLSDPDLQLEIVPDMSGNDPPNYPQSITRLREMSARRKRFAKYLGIQLL</sequence>
<gene>
    <name evidence="2" type="ORF">FWILDA_LOCUS1575</name>
</gene>
<dbReference type="Proteomes" id="UP001153678">
    <property type="component" value="Unassembled WGS sequence"/>
</dbReference>